<keyword evidence="2" id="KW-1185">Reference proteome</keyword>
<accession>A0ABR6W333</accession>
<dbReference type="EMBL" id="VFIA01000007">
    <property type="protein sequence ID" value="MBC3791011.1"/>
    <property type="molecule type" value="Genomic_DNA"/>
</dbReference>
<protein>
    <submittedName>
        <fullName evidence="1">Uncharacterized protein</fullName>
    </submittedName>
</protein>
<evidence type="ECO:0000313" key="2">
    <source>
        <dbReference type="Proteomes" id="UP000700732"/>
    </source>
</evidence>
<organism evidence="1 2">
    <name type="scientific">Spirosoma utsteinense</name>
    <dbReference type="NCBI Taxonomy" id="2585773"/>
    <lineage>
        <taxon>Bacteria</taxon>
        <taxon>Pseudomonadati</taxon>
        <taxon>Bacteroidota</taxon>
        <taxon>Cytophagia</taxon>
        <taxon>Cytophagales</taxon>
        <taxon>Cytophagaceae</taxon>
        <taxon>Spirosoma</taxon>
    </lineage>
</organism>
<dbReference type="Proteomes" id="UP000700732">
    <property type="component" value="Unassembled WGS sequence"/>
</dbReference>
<comment type="caution">
    <text evidence="1">The sequence shown here is derived from an EMBL/GenBank/DDBJ whole genome shotgun (WGS) entry which is preliminary data.</text>
</comment>
<proteinExistence type="predicted"/>
<dbReference type="RefSeq" id="WP_186736819.1">
    <property type="nucleotide sequence ID" value="NZ_VFIA01000007.1"/>
</dbReference>
<evidence type="ECO:0000313" key="1">
    <source>
        <dbReference type="EMBL" id="MBC3791011.1"/>
    </source>
</evidence>
<sequence length="268" mass="31722">MTKTKVLITVKTYPAISSTYEELVCTAGVLENGEWIRIYPVQFRKLDFAKQYAKYDWIEIDLVKNDKDFRRESYRPYSYDSAPDVVGHIGTEKQWIHRGDLILRNVYNDLSLLINEAKIKKTSLAVFKPNKVIGFDVTPCEREWDKAKLEVLKQGNIFQEKNDKFEVVKKLPYEFRYIFEDCNGKKSRLLIEDWEIGALYWNCLIDADGNEDIALKKVRNRYFDEFTVKKDLYLFLGTRYVEHARNYSNPFSIIGVYYPPRVKQLNLF</sequence>
<name>A0ABR6W333_9BACT</name>
<reference evidence="1 2" key="1">
    <citation type="submission" date="2019-06" db="EMBL/GenBank/DDBJ databases">
        <title>Spirosoma utsteinense sp. nov. isolated from Antarctic ice-free soils.</title>
        <authorList>
            <person name="Tahon G."/>
        </authorList>
    </citation>
    <scope>NUCLEOTIDE SEQUENCE [LARGE SCALE GENOMIC DNA]</scope>
    <source>
        <strain evidence="1 2">LMG 31447</strain>
    </source>
</reference>
<gene>
    <name evidence="1" type="ORF">FH603_1509</name>
</gene>